<dbReference type="AlphaFoldDB" id="A0A9P5TJ87"/>
<comment type="caution">
    <text evidence="1">The sequence shown here is derived from an EMBL/GenBank/DDBJ whole genome shotgun (WGS) entry which is preliminary data.</text>
</comment>
<sequence>MQQISEKIHKGWSDRLPPPWKPASLSPSLFLQRTLAVVVINSSKPCLEQFSLSFSSFSHSSAFQHLLHTHHSSSLVERYDNVDNELLTRSLDDILADREFDTVDPAVFKRNYFSVHDVRDFDKAYHQYTKRNAFTLDEREFDDDLEYKFAKRDIPVRQRVRHAIHYASYAFRRVVKSKAPKIARFGINTVRRLRHPFRT</sequence>
<gene>
    <name evidence="1" type="ORF">CPB84DRAFT_1965279</name>
</gene>
<dbReference type="Proteomes" id="UP000724874">
    <property type="component" value="Unassembled WGS sequence"/>
</dbReference>
<protein>
    <submittedName>
        <fullName evidence="1">Uncharacterized protein</fullName>
    </submittedName>
</protein>
<accession>A0A9P5TJ87</accession>
<keyword evidence="2" id="KW-1185">Reference proteome</keyword>
<name>A0A9P5TJ87_GYMJU</name>
<proteinExistence type="predicted"/>
<reference evidence="1" key="1">
    <citation type="submission" date="2020-11" db="EMBL/GenBank/DDBJ databases">
        <authorList>
            <consortium name="DOE Joint Genome Institute"/>
            <person name="Ahrendt S."/>
            <person name="Riley R."/>
            <person name="Andreopoulos W."/>
            <person name="LaButti K."/>
            <person name="Pangilinan J."/>
            <person name="Ruiz-duenas F.J."/>
            <person name="Barrasa J.M."/>
            <person name="Sanchez-Garcia M."/>
            <person name="Camarero S."/>
            <person name="Miyauchi S."/>
            <person name="Serrano A."/>
            <person name="Linde D."/>
            <person name="Babiker R."/>
            <person name="Drula E."/>
            <person name="Ayuso-Fernandez I."/>
            <person name="Pacheco R."/>
            <person name="Padilla G."/>
            <person name="Ferreira P."/>
            <person name="Barriuso J."/>
            <person name="Kellner H."/>
            <person name="Castanera R."/>
            <person name="Alfaro M."/>
            <person name="Ramirez L."/>
            <person name="Pisabarro A.G."/>
            <person name="Kuo A."/>
            <person name="Tritt A."/>
            <person name="Lipzen A."/>
            <person name="He G."/>
            <person name="Yan M."/>
            <person name="Ng V."/>
            <person name="Cullen D."/>
            <person name="Martin F."/>
            <person name="Rosso M.-N."/>
            <person name="Henrissat B."/>
            <person name="Hibbett D."/>
            <person name="Martinez A.T."/>
            <person name="Grigoriev I.V."/>
        </authorList>
    </citation>
    <scope>NUCLEOTIDE SEQUENCE</scope>
    <source>
        <strain evidence="1">AH 44721</strain>
    </source>
</reference>
<evidence type="ECO:0000313" key="2">
    <source>
        <dbReference type="Proteomes" id="UP000724874"/>
    </source>
</evidence>
<organism evidence="1 2">
    <name type="scientific">Gymnopilus junonius</name>
    <name type="common">Spectacular rustgill mushroom</name>
    <name type="synonym">Gymnopilus spectabilis subsp. junonius</name>
    <dbReference type="NCBI Taxonomy" id="109634"/>
    <lineage>
        <taxon>Eukaryota</taxon>
        <taxon>Fungi</taxon>
        <taxon>Dikarya</taxon>
        <taxon>Basidiomycota</taxon>
        <taxon>Agaricomycotina</taxon>
        <taxon>Agaricomycetes</taxon>
        <taxon>Agaricomycetidae</taxon>
        <taxon>Agaricales</taxon>
        <taxon>Agaricineae</taxon>
        <taxon>Hymenogastraceae</taxon>
        <taxon>Gymnopilus</taxon>
    </lineage>
</organism>
<dbReference type="EMBL" id="JADNYJ010000119">
    <property type="protein sequence ID" value="KAF8882893.1"/>
    <property type="molecule type" value="Genomic_DNA"/>
</dbReference>
<evidence type="ECO:0000313" key="1">
    <source>
        <dbReference type="EMBL" id="KAF8882893.1"/>
    </source>
</evidence>